<dbReference type="AlphaFoldDB" id="A0A124EGN5"/>
<feature type="compositionally biased region" description="Basic and acidic residues" evidence="1">
    <location>
        <begin position="112"/>
        <end position="132"/>
    </location>
</feature>
<dbReference type="OrthoDB" id="3170948at2"/>
<evidence type="ECO:0000313" key="3">
    <source>
        <dbReference type="EMBL" id="KUH58034.1"/>
    </source>
</evidence>
<organism evidence="3 4">
    <name type="scientific">Tractidigestivibacter scatoligenes</name>
    <name type="common">Olsenella scatoligenes</name>
    <dbReference type="NCBI Taxonomy" id="1299998"/>
    <lineage>
        <taxon>Bacteria</taxon>
        <taxon>Bacillati</taxon>
        <taxon>Actinomycetota</taxon>
        <taxon>Coriobacteriia</taxon>
        <taxon>Coriobacteriales</taxon>
        <taxon>Atopobiaceae</taxon>
        <taxon>Tractidigestivibacter</taxon>
    </lineage>
</organism>
<keyword evidence="4" id="KW-1185">Reference proteome</keyword>
<accession>A0A124EGN5</accession>
<feature type="compositionally biased region" description="Basic residues" evidence="1">
    <location>
        <begin position="102"/>
        <end position="111"/>
    </location>
</feature>
<evidence type="ECO:0000313" key="4">
    <source>
        <dbReference type="Proteomes" id="UP000054078"/>
    </source>
</evidence>
<dbReference type="STRING" id="1299998.AUL39_07375"/>
<protein>
    <recommendedName>
        <fullName evidence="2">DUF3825 domain-containing protein</fullName>
    </recommendedName>
</protein>
<feature type="domain" description="DUF3825" evidence="2">
    <location>
        <begin position="426"/>
        <end position="702"/>
    </location>
</feature>
<feature type="compositionally biased region" description="Pro residues" evidence="1">
    <location>
        <begin position="159"/>
        <end position="173"/>
    </location>
</feature>
<evidence type="ECO:0000256" key="1">
    <source>
        <dbReference type="SAM" id="MobiDB-lite"/>
    </source>
</evidence>
<sequence>MPRITPGNRLYLYKLLSSTLGTNRQALLSRVEEVLLEDGIAPQDLGQEDIQSLMEALPEFVRLTVFKKGRVYATIVPNEEYDGYLERAGQSGSDSAGEKGSKSKPWKRRKGSHDPKPTKPRHVEKAEAKPEPAPEPEAAAEPEPASAPEPGPETVTVPEPEPVPAPAPAPQPSPADETPKEPNGPQVEATGAETREQPAPETPASSGINLTITYDPYEDMEADLAAAAQAQPTAPTPAAAPAPVAPAPTPVSAPAPAAAPTPAPNSQQLPHQNLPERFSEEVHCKDELLRVLYQKLPIDADVTRTLDEDWRVARSTGTLSGTRSRVTFPLRYLHEDGSGPVEVTIRRTSRPTSGKQWSLALVDGDDGTGAVHEQVGLEGLPAADEGAWSDLAGAPQQDTGSPAVSPLREFAQFAVIGSWERTLGTLATMATPERWNFPGEGVGGPSRYGILREYLTVTFHRAVEQGRIATATDSSLAAYNTGLLTPFGEDVYAVFSPNFGDIPWKLDGFATAGSGELGARLVATLPELPQPASYLERVEDVVCQPGHMLILDTEALLGEKVGRLPRAFLADQLAGSPEASRLLRDGMDAGNGRLGRSACRELARTIKGDPSLYRRMGRALQDATTLSLRLAQASYRMAAPAFDPATSTMRLLLPLCLVDDGVADCAMSLELMPSGAYRGAAILSLPRAYACARVVSRDQPTWLSPEIVL</sequence>
<dbReference type="Pfam" id="PF12873">
    <property type="entry name" value="DUF3825"/>
    <property type="match status" value="1"/>
</dbReference>
<feature type="region of interest" description="Disordered" evidence="1">
    <location>
        <begin position="86"/>
        <end position="209"/>
    </location>
</feature>
<name>A0A124EGN5_TRASO</name>
<dbReference type="EMBL" id="LOJF01000010">
    <property type="protein sequence ID" value="KUH58034.1"/>
    <property type="molecule type" value="Genomic_DNA"/>
</dbReference>
<comment type="caution">
    <text evidence="3">The sequence shown here is derived from an EMBL/GenBank/DDBJ whole genome shotgun (WGS) entry which is preliminary data.</text>
</comment>
<gene>
    <name evidence="3" type="ORF">AUL39_07375</name>
</gene>
<feature type="compositionally biased region" description="Pro residues" evidence="1">
    <location>
        <begin position="234"/>
        <end position="263"/>
    </location>
</feature>
<evidence type="ECO:0000259" key="2">
    <source>
        <dbReference type="Pfam" id="PF12873"/>
    </source>
</evidence>
<dbReference type="Proteomes" id="UP000054078">
    <property type="component" value="Unassembled WGS sequence"/>
</dbReference>
<dbReference type="RefSeq" id="WP_059054965.1">
    <property type="nucleotide sequence ID" value="NZ_LOJF01000010.1"/>
</dbReference>
<proteinExistence type="predicted"/>
<feature type="region of interest" description="Disordered" evidence="1">
    <location>
        <begin position="227"/>
        <end position="271"/>
    </location>
</feature>
<reference evidence="3 4" key="1">
    <citation type="submission" date="2015-12" db="EMBL/GenBank/DDBJ databases">
        <title>Draft Genome Sequence of Olsenella scatoligenes SK9K4T; a Producer of 3-Methylindole- (skatole) and 4-Methylphenol- (p-cresol) Isolated from Pig Feces.</title>
        <authorList>
            <person name="Li X."/>
            <person name="Borg B."/>
            <person name="Canibe N."/>
        </authorList>
    </citation>
    <scope>NUCLEOTIDE SEQUENCE [LARGE SCALE GENOMIC DNA]</scope>
    <source>
        <strain evidence="3 4">SK9K4</strain>
    </source>
</reference>
<dbReference type="InterPro" id="IPR024437">
    <property type="entry name" value="DUF3825"/>
</dbReference>